<dbReference type="OrthoDB" id="9012221at2759"/>
<dbReference type="AlphaFoldDB" id="A0A091L6V5"/>
<evidence type="ECO:0000313" key="3">
    <source>
        <dbReference type="Proteomes" id="UP000053745"/>
    </source>
</evidence>
<accession>A0A091L6V5</accession>
<proteinExistence type="predicted"/>
<evidence type="ECO:0000256" key="1">
    <source>
        <dbReference type="SAM" id="MobiDB-lite"/>
    </source>
</evidence>
<reference evidence="2 3" key="1">
    <citation type="submission" date="2014-04" db="EMBL/GenBank/DDBJ databases">
        <title>Genome evolution of avian class.</title>
        <authorList>
            <person name="Zhang G."/>
            <person name="Li C."/>
        </authorList>
    </citation>
    <scope>NUCLEOTIDE SEQUENCE [LARGE SCALE GENOMIC DNA]</scope>
    <source>
        <strain evidence="2">BGI_N323</strain>
    </source>
</reference>
<evidence type="ECO:0000313" key="2">
    <source>
        <dbReference type="EMBL" id="KFP51587.1"/>
    </source>
</evidence>
<dbReference type="Proteomes" id="UP000053745">
    <property type="component" value="Unassembled WGS sequence"/>
</dbReference>
<protein>
    <submittedName>
        <fullName evidence="2">Uncharacterized protein</fullName>
    </submittedName>
</protein>
<dbReference type="EMBL" id="KL302985">
    <property type="protein sequence ID" value="KFP51587.1"/>
    <property type="molecule type" value="Genomic_DNA"/>
</dbReference>
<sequence length="121" mass="13410">MIKQRAKQELPGRLGVPMAEEKPKYNCTVSEVTIVNLQPEKNPILILAGGKAGSEHRNLGFQPPSPKISEKRLSQGEKKLWPEKVKKEGALSPSLHRANELCSTENITLKRPVKLAPLEIP</sequence>
<feature type="non-terminal residue" evidence="2">
    <location>
        <position position="121"/>
    </location>
</feature>
<name>A0A091L6V5_CATAU</name>
<keyword evidence="3" id="KW-1185">Reference proteome</keyword>
<gene>
    <name evidence="2" type="ORF">N323_04096</name>
</gene>
<feature type="region of interest" description="Disordered" evidence="1">
    <location>
        <begin position="55"/>
        <end position="78"/>
    </location>
</feature>
<feature type="compositionally biased region" description="Basic and acidic residues" evidence="1">
    <location>
        <begin position="68"/>
        <end position="78"/>
    </location>
</feature>
<organism evidence="2 3">
    <name type="scientific">Cathartes aura</name>
    <name type="common">Turkey vulture</name>
    <name type="synonym">Vultur aura</name>
    <dbReference type="NCBI Taxonomy" id="43455"/>
    <lineage>
        <taxon>Eukaryota</taxon>
        <taxon>Metazoa</taxon>
        <taxon>Chordata</taxon>
        <taxon>Craniata</taxon>
        <taxon>Vertebrata</taxon>
        <taxon>Euteleostomi</taxon>
        <taxon>Archelosauria</taxon>
        <taxon>Archosauria</taxon>
        <taxon>Dinosauria</taxon>
        <taxon>Saurischia</taxon>
        <taxon>Theropoda</taxon>
        <taxon>Coelurosauria</taxon>
        <taxon>Aves</taxon>
        <taxon>Neognathae</taxon>
        <taxon>Neoaves</taxon>
        <taxon>Telluraves</taxon>
        <taxon>Accipitrimorphae</taxon>
        <taxon>Accipitriformes</taxon>
        <taxon>Cathartidae</taxon>
        <taxon>Cathartes</taxon>
    </lineage>
</organism>